<keyword evidence="4" id="KW-1185">Reference proteome</keyword>
<dbReference type="Pfam" id="PF04909">
    <property type="entry name" value="Amidohydro_2"/>
    <property type="match status" value="1"/>
</dbReference>
<evidence type="ECO:0000256" key="1">
    <source>
        <dbReference type="ARBA" id="ARBA00023239"/>
    </source>
</evidence>
<dbReference type="PANTHER" id="PTHR21240">
    <property type="entry name" value="2-AMINO-3-CARBOXYLMUCONATE-6-SEMIALDEHYDE DECARBOXYLASE"/>
    <property type="match status" value="1"/>
</dbReference>
<dbReference type="SUPFAM" id="SSF51556">
    <property type="entry name" value="Metallo-dependent hydrolases"/>
    <property type="match status" value="1"/>
</dbReference>
<feature type="domain" description="Amidohydrolase-related" evidence="2">
    <location>
        <begin position="48"/>
        <end position="244"/>
    </location>
</feature>
<proteinExistence type="predicted"/>
<evidence type="ECO:0000313" key="4">
    <source>
        <dbReference type="Proteomes" id="UP001597402"/>
    </source>
</evidence>
<name>A0ABW4XET7_9ACTN</name>
<dbReference type="InterPro" id="IPR032465">
    <property type="entry name" value="ACMSD"/>
</dbReference>
<reference evidence="4" key="1">
    <citation type="journal article" date="2019" name="Int. J. Syst. Evol. Microbiol.">
        <title>The Global Catalogue of Microorganisms (GCM) 10K type strain sequencing project: providing services to taxonomists for standard genome sequencing and annotation.</title>
        <authorList>
            <consortium name="The Broad Institute Genomics Platform"/>
            <consortium name="The Broad Institute Genome Sequencing Center for Infectious Disease"/>
            <person name="Wu L."/>
            <person name="Ma J."/>
        </authorList>
    </citation>
    <scope>NUCLEOTIDE SEQUENCE [LARGE SCALE GENOMIC DNA]</scope>
    <source>
        <strain evidence="4">JCM 3338</strain>
    </source>
</reference>
<dbReference type="RefSeq" id="WP_376878481.1">
    <property type="nucleotide sequence ID" value="NZ_JBHUHP010000016.1"/>
</dbReference>
<dbReference type="InterPro" id="IPR032466">
    <property type="entry name" value="Metal_Hydrolase"/>
</dbReference>
<dbReference type="EMBL" id="JBHUHP010000016">
    <property type="protein sequence ID" value="MFD2093190.1"/>
    <property type="molecule type" value="Genomic_DNA"/>
</dbReference>
<comment type="caution">
    <text evidence="3">The sequence shown here is derived from an EMBL/GenBank/DDBJ whole genome shotgun (WGS) entry which is preliminary data.</text>
</comment>
<gene>
    <name evidence="3" type="ORF">ACFSHS_16625</name>
</gene>
<sequence>MRQIDVHQHLGPCRVFDLDVEVSQLIDSVQRTGLDGIVVQPFPGTDNAKAQHDAIAAMATHAPFEVWGIASVNPHMDADAYRQEVRRCVEELGFVGVKLHTIGHAVNPGSRDAAVVFETARELGIAVMVHTGDGVPFADPAALLGPAKDHPDLPIVLAHAGGGTFTGAALAVARECSNIYLEPSWCKTPDIGAMVELLGADRVMFGADLPFNVEPEMQKITALSLAPRDMEAVLSRTAQSVFGLA</sequence>
<evidence type="ECO:0000259" key="2">
    <source>
        <dbReference type="Pfam" id="PF04909"/>
    </source>
</evidence>
<dbReference type="CDD" id="cd01292">
    <property type="entry name" value="metallo-dependent_hydrolases"/>
    <property type="match status" value="1"/>
</dbReference>
<keyword evidence="1" id="KW-0456">Lyase</keyword>
<dbReference type="InterPro" id="IPR006680">
    <property type="entry name" value="Amidohydro-rel"/>
</dbReference>
<dbReference type="Gene3D" id="3.20.20.140">
    <property type="entry name" value="Metal-dependent hydrolases"/>
    <property type="match status" value="1"/>
</dbReference>
<organism evidence="3 4">
    <name type="scientific">Blastococcus deserti</name>
    <dbReference type="NCBI Taxonomy" id="2259033"/>
    <lineage>
        <taxon>Bacteria</taxon>
        <taxon>Bacillati</taxon>
        <taxon>Actinomycetota</taxon>
        <taxon>Actinomycetes</taxon>
        <taxon>Geodermatophilales</taxon>
        <taxon>Geodermatophilaceae</taxon>
        <taxon>Blastococcus</taxon>
    </lineage>
</organism>
<protein>
    <submittedName>
        <fullName evidence="3">Amidohydrolase family protein</fullName>
    </submittedName>
</protein>
<accession>A0ABW4XET7</accession>
<evidence type="ECO:0000313" key="3">
    <source>
        <dbReference type="EMBL" id="MFD2093190.1"/>
    </source>
</evidence>
<dbReference type="Proteomes" id="UP001597402">
    <property type="component" value="Unassembled WGS sequence"/>
</dbReference>